<keyword evidence="3" id="KW-1185">Reference proteome</keyword>
<evidence type="ECO:0000313" key="2">
    <source>
        <dbReference type="EMBL" id="KAB2342181.1"/>
    </source>
</evidence>
<dbReference type="InterPro" id="IPR004323">
    <property type="entry name" value="Ion_tolerance_CutA"/>
</dbReference>
<dbReference type="EMBL" id="WBMT01000023">
    <property type="protein sequence ID" value="KAB2342181.1"/>
    <property type="molecule type" value="Genomic_DNA"/>
</dbReference>
<dbReference type="Pfam" id="PF03091">
    <property type="entry name" value="CutA1"/>
    <property type="match status" value="1"/>
</dbReference>
<accession>A0A6H9YAH5</accession>
<comment type="similarity">
    <text evidence="1">Belongs to the CutA family.</text>
</comment>
<gene>
    <name evidence="2" type="ORF">F8566_39675</name>
</gene>
<evidence type="ECO:0000313" key="3">
    <source>
        <dbReference type="Proteomes" id="UP000468735"/>
    </source>
</evidence>
<name>A0A6H9YAH5_9ACTN</name>
<dbReference type="SUPFAM" id="SSF54913">
    <property type="entry name" value="GlnB-like"/>
    <property type="match status" value="1"/>
</dbReference>
<comment type="caution">
    <text evidence="2">The sequence shown here is derived from an EMBL/GenBank/DDBJ whole genome shotgun (WGS) entry which is preliminary data.</text>
</comment>
<dbReference type="AlphaFoldDB" id="A0A6H9YAH5"/>
<dbReference type="InterPro" id="IPR011322">
    <property type="entry name" value="N-reg_PII-like_a/b"/>
</dbReference>
<protein>
    <submittedName>
        <fullName evidence="2">Divalent-cation tolerance protein CutA</fullName>
    </submittedName>
</protein>
<dbReference type="InterPro" id="IPR015867">
    <property type="entry name" value="N-reg_PII/ATP_PRibTrfase_C"/>
</dbReference>
<dbReference type="Proteomes" id="UP000468735">
    <property type="component" value="Unassembled WGS sequence"/>
</dbReference>
<dbReference type="Gene3D" id="3.30.70.120">
    <property type="match status" value="1"/>
</dbReference>
<reference evidence="2 3" key="1">
    <citation type="submission" date="2019-09" db="EMBL/GenBank/DDBJ databases">
        <title>Actinomadura physcomitrii sp. nov., a novel actinomycete isolated from moss [Physcomitrium sphaericum (Ludw) Fuernr].</title>
        <authorList>
            <person name="Zhuang X."/>
            <person name="Liu C."/>
        </authorList>
    </citation>
    <scope>NUCLEOTIDE SEQUENCE [LARGE SCALE GENOMIC DNA]</scope>
    <source>
        <strain evidence="2 3">HMC1</strain>
    </source>
</reference>
<dbReference type="PANTHER" id="PTHR23419:SF8">
    <property type="entry name" value="FI09726P"/>
    <property type="match status" value="1"/>
</dbReference>
<evidence type="ECO:0000256" key="1">
    <source>
        <dbReference type="ARBA" id="ARBA00010169"/>
    </source>
</evidence>
<proteinExistence type="inferred from homology"/>
<dbReference type="OrthoDB" id="37622at2"/>
<dbReference type="GO" id="GO:0010038">
    <property type="term" value="P:response to metal ion"/>
    <property type="evidence" value="ECO:0007669"/>
    <property type="project" value="InterPro"/>
</dbReference>
<organism evidence="2 3">
    <name type="scientific">Actinomadura rudentiformis</name>
    <dbReference type="NCBI Taxonomy" id="359158"/>
    <lineage>
        <taxon>Bacteria</taxon>
        <taxon>Bacillati</taxon>
        <taxon>Actinomycetota</taxon>
        <taxon>Actinomycetes</taxon>
        <taxon>Streptosporangiales</taxon>
        <taxon>Thermomonosporaceae</taxon>
        <taxon>Actinomadura</taxon>
    </lineage>
</organism>
<dbReference type="GO" id="GO:0005507">
    <property type="term" value="F:copper ion binding"/>
    <property type="evidence" value="ECO:0007669"/>
    <property type="project" value="TreeGrafter"/>
</dbReference>
<dbReference type="PANTHER" id="PTHR23419">
    <property type="entry name" value="DIVALENT CATION TOLERANCE CUTA-RELATED"/>
    <property type="match status" value="1"/>
</dbReference>
<sequence>MSRPTGLFREVTPGNPGVSTLTGVSDHFLVSTTLHSREAAIDLLRSAVGAKLAASGQVLGPAVSVFWHKGHLGESEEWHLVLRTTAARYEELEAHLIEGHPWESPEVTYIRIDGGSSAG</sequence>